<name>A0A813SI08_9BILA</name>
<comment type="caution">
    <text evidence="3">The sequence shown here is derived from an EMBL/GenBank/DDBJ whole genome shotgun (WGS) entry which is preliminary data.</text>
</comment>
<evidence type="ECO:0000313" key="4">
    <source>
        <dbReference type="Proteomes" id="UP000663879"/>
    </source>
</evidence>
<dbReference type="Proteomes" id="UP000663879">
    <property type="component" value="Unassembled WGS sequence"/>
</dbReference>
<dbReference type="EMBL" id="CAJNOC010000712">
    <property type="protein sequence ID" value="CAF0794845.1"/>
    <property type="molecule type" value="Genomic_DNA"/>
</dbReference>
<organism evidence="3 4">
    <name type="scientific">Brachionus calyciflorus</name>
    <dbReference type="NCBI Taxonomy" id="104777"/>
    <lineage>
        <taxon>Eukaryota</taxon>
        <taxon>Metazoa</taxon>
        <taxon>Spiralia</taxon>
        <taxon>Gnathifera</taxon>
        <taxon>Rotifera</taxon>
        <taxon>Eurotatoria</taxon>
        <taxon>Monogononta</taxon>
        <taxon>Pseudotrocha</taxon>
        <taxon>Ploima</taxon>
        <taxon>Brachionidae</taxon>
        <taxon>Brachionus</taxon>
    </lineage>
</organism>
<feature type="compositionally biased region" description="Basic residues" evidence="1">
    <location>
        <begin position="37"/>
        <end position="46"/>
    </location>
</feature>
<keyword evidence="4" id="KW-1185">Reference proteome</keyword>
<feature type="compositionally biased region" description="Low complexity" evidence="1">
    <location>
        <begin position="1"/>
        <end position="14"/>
    </location>
</feature>
<evidence type="ECO:0000256" key="1">
    <source>
        <dbReference type="SAM" id="MobiDB-lite"/>
    </source>
</evidence>
<reference evidence="3" key="1">
    <citation type="submission" date="2021-02" db="EMBL/GenBank/DDBJ databases">
        <authorList>
            <person name="Nowell W R."/>
        </authorList>
    </citation>
    <scope>NUCLEOTIDE SEQUENCE</scope>
    <source>
        <strain evidence="3">Ploen Becks lab</strain>
    </source>
</reference>
<feature type="domain" description="R3H-associated N-terminal" evidence="2">
    <location>
        <begin position="38"/>
        <end position="158"/>
    </location>
</feature>
<dbReference type="GO" id="GO:0003676">
    <property type="term" value="F:nucleic acid binding"/>
    <property type="evidence" value="ECO:0007669"/>
    <property type="project" value="InterPro"/>
</dbReference>
<dbReference type="Pfam" id="PF13902">
    <property type="entry name" value="R3H-assoc"/>
    <property type="match status" value="1"/>
</dbReference>
<dbReference type="OrthoDB" id="10248581at2759"/>
<dbReference type="PANTHER" id="PTHR32019:SF2">
    <property type="entry name" value="R3H DOMAIN-CONTAINING PROTEIN 4"/>
    <property type="match status" value="1"/>
</dbReference>
<accession>A0A813SI08</accession>
<dbReference type="InterPro" id="IPR025952">
    <property type="entry name" value="R3H-assoc_dom"/>
</dbReference>
<dbReference type="InterPro" id="IPR039629">
    <property type="entry name" value="R3HDM4"/>
</dbReference>
<proteinExistence type="predicted"/>
<dbReference type="InterPro" id="IPR036867">
    <property type="entry name" value="R3H_dom_sf"/>
</dbReference>
<gene>
    <name evidence="3" type="ORF">OXX778_LOCUS6159</name>
</gene>
<evidence type="ECO:0000259" key="2">
    <source>
        <dbReference type="Pfam" id="PF13902"/>
    </source>
</evidence>
<dbReference type="PANTHER" id="PTHR32019">
    <property type="entry name" value="R3H DOMAIN-CONTAINING PROTEIN 4"/>
    <property type="match status" value="1"/>
</dbReference>
<dbReference type="AlphaFoldDB" id="A0A813SI08"/>
<dbReference type="SUPFAM" id="SSF82708">
    <property type="entry name" value="R3H domain"/>
    <property type="match status" value="1"/>
</dbReference>
<feature type="region of interest" description="Disordered" evidence="1">
    <location>
        <begin position="1"/>
        <end position="46"/>
    </location>
</feature>
<protein>
    <recommendedName>
        <fullName evidence="2">R3H-associated N-terminal domain-containing protein</fullName>
    </recommendedName>
</protein>
<sequence>METIVSTSSPSSLSQLNERRNSGIRAMPNPSYEYSKRNNKKIRSKKQAKRHESLCYLLSLFGNDYVNFNEDEDDIFQRENILMDQESPFFKLFSDDQKLKIWLDFISKSGDKQDHLLDQYDIQMIQYESRTVDDREPLEKAHECFCRIDKNIRAIYKKEHSLICLEKYESEILPLFLCTNFSEHCLSGIDCPFERMVLHGLSQYLNIKSKSFDGENGSKHVILKCDNELFKLRMPPILLSEYVRKRFF</sequence>
<evidence type="ECO:0000313" key="3">
    <source>
        <dbReference type="EMBL" id="CAF0794845.1"/>
    </source>
</evidence>